<comment type="subcellular location">
    <subcellularLocation>
        <location evidence="2">Cytoplasm</location>
    </subcellularLocation>
    <subcellularLocation>
        <location evidence="1">Nucleus</location>
    </subcellularLocation>
</comment>
<reference evidence="7 8" key="1">
    <citation type="submission" date="2019-01" db="EMBL/GenBank/DDBJ databases">
        <title>A draft genome assembly of the solar-powered sea slug Elysia chlorotica.</title>
        <authorList>
            <person name="Cai H."/>
            <person name="Li Q."/>
            <person name="Fang X."/>
            <person name="Li J."/>
            <person name="Curtis N.E."/>
            <person name="Altenburger A."/>
            <person name="Shibata T."/>
            <person name="Feng M."/>
            <person name="Maeda T."/>
            <person name="Schwartz J.A."/>
            <person name="Shigenobu S."/>
            <person name="Lundholm N."/>
            <person name="Nishiyama T."/>
            <person name="Yang H."/>
            <person name="Hasebe M."/>
            <person name="Li S."/>
            <person name="Pierce S.K."/>
            <person name="Wang J."/>
        </authorList>
    </citation>
    <scope>NUCLEOTIDE SEQUENCE [LARGE SCALE GENOMIC DNA]</scope>
    <source>
        <strain evidence="7">EC2010</strain>
        <tissue evidence="7">Whole organism of an adult</tissue>
    </source>
</reference>
<dbReference type="PANTHER" id="PTHR12493">
    <property type="entry name" value="CUE DOMAIN CONTAINING 2"/>
    <property type="match status" value="1"/>
</dbReference>
<dbReference type="GO" id="GO:0005737">
    <property type="term" value="C:cytoplasm"/>
    <property type="evidence" value="ECO:0007669"/>
    <property type="project" value="UniProtKB-SubCell"/>
</dbReference>
<keyword evidence="8" id="KW-1185">Reference proteome</keyword>
<dbReference type="EMBL" id="RQTK01000489">
    <property type="protein sequence ID" value="RUS78788.1"/>
    <property type="molecule type" value="Genomic_DNA"/>
</dbReference>
<evidence type="ECO:0000256" key="4">
    <source>
        <dbReference type="ARBA" id="ARBA00022786"/>
    </source>
</evidence>
<comment type="caution">
    <text evidence="7">The sequence shown here is derived from an EMBL/GenBank/DDBJ whole genome shotgun (WGS) entry which is preliminary data.</text>
</comment>
<evidence type="ECO:0000313" key="7">
    <source>
        <dbReference type="EMBL" id="RUS78788.1"/>
    </source>
</evidence>
<dbReference type="PANTHER" id="PTHR12493:SF0">
    <property type="entry name" value="CUE DOMAIN-CONTAINING PROTEIN 2"/>
    <property type="match status" value="1"/>
</dbReference>
<evidence type="ECO:0000256" key="3">
    <source>
        <dbReference type="ARBA" id="ARBA00022490"/>
    </source>
</evidence>
<proteinExistence type="predicted"/>
<gene>
    <name evidence="7" type="ORF">EGW08_013438</name>
</gene>
<feature type="compositionally biased region" description="Polar residues" evidence="6">
    <location>
        <begin position="140"/>
        <end position="153"/>
    </location>
</feature>
<feature type="compositionally biased region" description="Basic and acidic residues" evidence="6">
    <location>
        <begin position="166"/>
        <end position="176"/>
    </location>
</feature>
<evidence type="ECO:0000256" key="2">
    <source>
        <dbReference type="ARBA" id="ARBA00004496"/>
    </source>
</evidence>
<dbReference type="OrthoDB" id="10060331at2759"/>
<accession>A0A3S0ZZ54</accession>
<organism evidence="7 8">
    <name type="scientific">Elysia chlorotica</name>
    <name type="common">Eastern emerald elysia</name>
    <name type="synonym">Sea slug</name>
    <dbReference type="NCBI Taxonomy" id="188477"/>
    <lineage>
        <taxon>Eukaryota</taxon>
        <taxon>Metazoa</taxon>
        <taxon>Spiralia</taxon>
        <taxon>Lophotrochozoa</taxon>
        <taxon>Mollusca</taxon>
        <taxon>Gastropoda</taxon>
        <taxon>Heterobranchia</taxon>
        <taxon>Euthyneura</taxon>
        <taxon>Panpulmonata</taxon>
        <taxon>Sacoglossa</taxon>
        <taxon>Placobranchoidea</taxon>
        <taxon>Plakobranchidae</taxon>
        <taxon>Elysia</taxon>
    </lineage>
</organism>
<sequence length="259" mass="28704">MYCSREEDMLSNIDEIVLAYLVGVVELASQGDDGTDFEDVLDMMNAYLPGFEKIDRSDVIQWMFGLADKLASKEIVTDGVSLEQPVEPHTRAMPVTDNVPNGDCESQLHSMTQRRTFPLYDFSNSVAISGQQTTVKSLSHSCQIASDHQPSNLSKDKLEGTVSPQMKDKSTEDGQRIQRHPNSKPNNFHSDSFNEKKSRSKRKSRQLSCSSQESQEDSAVRVPSRPSPTQSPTLNVRSQANIVASLITVCAHVIIDRAG</sequence>
<name>A0A3S0ZZ54_ELYCH</name>
<keyword evidence="5" id="KW-0539">Nucleus</keyword>
<dbReference type="AlphaFoldDB" id="A0A3S0ZZ54"/>
<evidence type="ECO:0000256" key="6">
    <source>
        <dbReference type="SAM" id="MobiDB-lite"/>
    </source>
</evidence>
<protein>
    <submittedName>
        <fullName evidence="7">Uncharacterized protein</fullName>
    </submittedName>
</protein>
<keyword evidence="4" id="KW-0833">Ubl conjugation pathway</keyword>
<feature type="region of interest" description="Disordered" evidence="6">
    <location>
        <begin position="140"/>
        <end position="234"/>
    </location>
</feature>
<dbReference type="GO" id="GO:0005634">
    <property type="term" value="C:nucleus"/>
    <property type="evidence" value="ECO:0007669"/>
    <property type="project" value="UniProtKB-SubCell"/>
</dbReference>
<dbReference type="Proteomes" id="UP000271974">
    <property type="component" value="Unassembled WGS sequence"/>
</dbReference>
<evidence type="ECO:0000256" key="5">
    <source>
        <dbReference type="ARBA" id="ARBA00023242"/>
    </source>
</evidence>
<keyword evidence="3" id="KW-0963">Cytoplasm</keyword>
<evidence type="ECO:0000256" key="1">
    <source>
        <dbReference type="ARBA" id="ARBA00004123"/>
    </source>
</evidence>
<evidence type="ECO:0000313" key="8">
    <source>
        <dbReference type="Proteomes" id="UP000271974"/>
    </source>
</evidence>